<dbReference type="NCBIfam" id="TIGR03025">
    <property type="entry name" value="EPS_sugtrans"/>
    <property type="match status" value="1"/>
</dbReference>
<protein>
    <submittedName>
        <fullName evidence="10">Exopolysaccharide biosynthesis polyprenyl glycosylphosphotransferase</fullName>
    </submittedName>
</protein>
<evidence type="ECO:0000256" key="1">
    <source>
        <dbReference type="ARBA" id="ARBA00004141"/>
    </source>
</evidence>
<keyword evidence="5 7" id="KW-1133">Transmembrane helix</keyword>
<reference evidence="10 11" key="1">
    <citation type="submission" date="2023-08" db="EMBL/GenBank/DDBJ databases">
        <title>New molecular markers tilS and rpoB for phylogenetic and monitoring studies of the genus Thiothrix biodiversity.</title>
        <authorList>
            <person name="Ravin N.V."/>
            <person name="Smolyakov D."/>
            <person name="Markov N.D."/>
            <person name="Beletsky A.V."/>
            <person name="Mardanov A.V."/>
            <person name="Rudenko T.S."/>
            <person name="Grabovich M.Y."/>
        </authorList>
    </citation>
    <scope>NUCLEOTIDE SEQUENCE</scope>
    <source>
        <strain evidence="10">DNT52</strain>
        <strain evidence="9 11">H33</strain>
    </source>
</reference>
<dbReference type="InterPro" id="IPR017475">
    <property type="entry name" value="EPS_sugar_tfrase"/>
</dbReference>
<evidence type="ECO:0000256" key="2">
    <source>
        <dbReference type="ARBA" id="ARBA00006464"/>
    </source>
</evidence>
<evidence type="ECO:0000256" key="7">
    <source>
        <dbReference type="SAM" id="Phobius"/>
    </source>
</evidence>
<dbReference type="Proteomes" id="UP001223336">
    <property type="component" value="Unassembled WGS sequence"/>
</dbReference>
<dbReference type="EMBL" id="JAVFKN010000002">
    <property type="protein sequence ID" value="MDQ5767370.1"/>
    <property type="molecule type" value="Genomic_DNA"/>
</dbReference>
<keyword evidence="6 7" id="KW-0472">Membrane</keyword>
<dbReference type="PANTHER" id="PTHR30576">
    <property type="entry name" value="COLANIC BIOSYNTHESIS UDP-GLUCOSE LIPID CARRIER TRANSFERASE"/>
    <property type="match status" value="1"/>
</dbReference>
<dbReference type="Proteomes" id="UP001229862">
    <property type="component" value="Chromosome"/>
</dbReference>
<evidence type="ECO:0000256" key="3">
    <source>
        <dbReference type="ARBA" id="ARBA00022679"/>
    </source>
</evidence>
<proteinExistence type="inferred from homology"/>
<organism evidence="10">
    <name type="scientific">Thiothrix subterranea</name>
    <dbReference type="NCBI Taxonomy" id="2735563"/>
    <lineage>
        <taxon>Bacteria</taxon>
        <taxon>Pseudomonadati</taxon>
        <taxon>Pseudomonadota</taxon>
        <taxon>Gammaproteobacteria</taxon>
        <taxon>Thiotrichales</taxon>
        <taxon>Thiotrichaceae</taxon>
        <taxon>Thiothrix</taxon>
    </lineage>
</organism>
<comment type="similarity">
    <text evidence="2">Belongs to the bacterial sugar transferase family.</text>
</comment>
<evidence type="ECO:0000256" key="6">
    <source>
        <dbReference type="ARBA" id="ARBA00023136"/>
    </source>
</evidence>
<dbReference type="Pfam" id="PF02397">
    <property type="entry name" value="Bac_transf"/>
    <property type="match status" value="1"/>
</dbReference>
<evidence type="ECO:0000256" key="4">
    <source>
        <dbReference type="ARBA" id="ARBA00022692"/>
    </source>
</evidence>
<feature type="domain" description="Bacterial sugar transferase" evidence="8">
    <location>
        <begin position="30"/>
        <end position="212"/>
    </location>
</feature>
<accession>A0AA51MRV1</accession>
<dbReference type="GO" id="GO:0016780">
    <property type="term" value="F:phosphotransferase activity, for other substituted phosphate groups"/>
    <property type="evidence" value="ECO:0007669"/>
    <property type="project" value="TreeGrafter"/>
</dbReference>
<dbReference type="InterPro" id="IPR003362">
    <property type="entry name" value="Bact_transf"/>
</dbReference>
<feature type="transmembrane region" description="Helical" evidence="7">
    <location>
        <begin position="35"/>
        <end position="56"/>
    </location>
</feature>
<dbReference type="RefSeq" id="WP_308133564.1">
    <property type="nucleotide sequence ID" value="NZ_CP133197.1"/>
</dbReference>
<evidence type="ECO:0000256" key="5">
    <source>
        <dbReference type="ARBA" id="ARBA00022989"/>
    </source>
</evidence>
<dbReference type="GO" id="GO:0016020">
    <property type="term" value="C:membrane"/>
    <property type="evidence" value="ECO:0007669"/>
    <property type="project" value="UniProtKB-SubCell"/>
</dbReference>
<dbReference type="PANTHER" id="PTHR30576:SF0">
    <property type="entry name" value="UNDECAPRENYL-PHOSPHATE N-ACETYLGALACTOSAMINYL 1-PHOSPHATE TRANSFERASE-RELATED"/>
    <property type="match status" value="1"/>
</dbReference>
<comment type="subcellular location">
    <subcellularLocation>
        <location evidence="1">Membrane</location>
        <topology evidence="1">Multi-pass membrane protein</topology>
    </subcellularLocation>
</comment>
<evidence type="ECO:0000313" key="10">
    <source>
        <dbReference type="EMBL" id="WML88769.1"/>
    </source>
</evidence>
<dbReference type="AlphaFoldDB" id="A0AA51MRV1"/>
<dbReference type="EMBL" id="CP133217">
    <property type="protein sequence ID" value="WML88769.1"/>
    <property type="molecule type" value="Genomic_DNA"/>
</dbReference>
<evidence type="ECO:0000313" key="11">
    <source>
        <dbReference type="Proteomes" id="UP001223336"/>
    </source>
</evidence>
<name>A0AA51MRV1_9GAMM</name>
<evidence type="ECO:0000313" key="9">
    <source>
        <dbReference type="EMBL" id="MDQ5767370.1"/>
    </source>
</evidence>
<keyword evidence="3" id="KW-0808">Transferase</keyword>
<keyword evidence="11" id="KW-1185">Reference proteome</keyword>
<evidence type="ECO:0000259" key="8">
    <source>
        <dbReference type="Pfam" id="PF02397"/>
    </source>
</evidence>
<gene>
    <name evidence="9" type="ORF">RCC75_02460</name>
    <name evidence="10" type="ORF">RCG00_10385</name>
</gene>
<keyword evidence="4 7" id="KW-0812">Transmembrane</keyword>
<sequence>MTYVYVPSRVDLLKDSGKRQHTSSYHPFLKRGLDVGVSLLLLIMTLPLWLITAIAIKCESPGAVFFKQRRTGLFNQEFNIFKFRSMCEDAEKDGARWASKNDSRITRVGKFIRKTRIDELPQLLNVLKGDMSLVGPRPEREVFIHDLEKHIPFYRVRHSVKPGVTGLAQVSYTYGASVEDAKHKHRYDMEYIKHQSVWLDMRILFDTVRVVLTGQGV</sequence>